<keyword evidence="3" id="KW-1185">Reference proteome</keyword>
<dbReference type="OrthoDB" id="10673453at2759"/>
<dbReference type="AlphaFoldDB" id="A0A9P4MB02"/>
<dbReference type="EMBL" id="ML978126">
    <property type="protein sequence ID" value="KAF2099234.1"/>
    <property type="molecule type" value="Genomic_DNA"/>
</dbReference>
<keyword evidence="1" id="KW-1133">Transmembrane helix</keyword>
<dbReference type="Proteomes" id="UP000799772">
    <property type="component" value="Unassembled WGS sequence"/>
</dbReference>
<protein>
    <submittedName>
        <fullName evidence="2">Uncharacterized protein</fullName>
    </submittedName>
</protein>
<evidence type="ECO:0000313" key="3">
    <source>
        <dbReference type="Proteomes" id="UP000799772"/>
    </source>
</evidence>
<sequence>MQFTWLGRDSGCSPRQMYDIMHSENLMHCLDLSFLNKRDGLFDQFRGFISMLSVEGFATLLMLAWYWYEGPNISTFVDMLVTSKIASNKQGILDALEIASQWGYVEFDAASHISWIHPLFTLYARIVASSTYSRLIFNSSDRRCHFQRKFAALTMGHLVANGDEYISWPEAPVSGLEYAVRLMCALLSHYADRDRDKNYWSYVILFLATCKDSHQRISGRLMSRGLTYPGIWDDFDLCKQNFIFTLKICRGRGPLPLPSIGWPTSAIVGQAHFVRKVCSAEEIRIIAGYLEELLNGGIAMSKTFSPKDAVQPNDLHDLVSIAASLAEIHRRELPFVERRHMEIVKHALEILEESEAAFGKSTDPQVACSKSLLSIVKATALLENGETAEEAKLEMHKASIEMQKVFATPNPELNSRVEEFLKGKDPEEAKLWKTFMQSFPTSFGSFEDAWDVMAKGTLGEPILELPESIRRNVQNTELNALETEMNKGHWLRAIGIHSGFTLKSIEKLDFEEARRHVDIQADLAKQHDSEGTLLDKTADAKKFINSFEAMTKSFFPDKSPTQATFEAVEEFANATTEMMREHNLDSPEQNEIMEYMRESFVQDSDPALNHNQAPGIFNVTGETHAWMQSLLARHLTKASRSTEYRQRWLRALSRMFRTLRELEHGEDEDDVDKIFQSLNELREMSEDDYYTEFVNKDKIDKRRSWNTERLFRSAIIPLNDMVKTNKFSEAREFLAKAETVAKLGPLNNPQFEKLLPQLPDLVEGQHLLSLGQPAQDALDARDYPGAITMTSQYGSSIVEKEGLCKDIYYMQDFFQALQELDLIMGASRLQGLRDRLEQQKSVRHNGRDTSTPAGHVTESLVHQCGKAAAGVLNRLSTSGAKCAREFASVYVKKVRRSKDALTMPAFFLSVSISFSSFERLVKIVSMISAPHIGGVFAAPRAREDEDEDGSDAFQCVQRYTCQ</sequence>
<comment type="caution">
    <text evidence="2">The sequence shown here is derived from an EMBL/GenBank/DDBJ whole genome shotgun (WGS) entry which is preliminary data.</text>
</comment>
<evidence type="ECO:0000256" key="1">
    <source>
        <dbReference type="SAM" id="Phobius"/>
    </source>
</evidence>
<gene>
    <name evidence="2" type="ORF">NA57DRAFT_56846</name>
</gene>
<organism evidence="2 3">
    <name type="scientific">Rhizodiscina lignyota</name>
    <dbReference type="NCBI Taxonomy" id="1504668"/>
    <lineage>
        <taxon>Eukaryota</taxon>
        <taxon>Fungi</taxon>
        <taxon>Dikarya</taxon>
        <taxon>Ascomycota</taxon>
        <taxon>Pezizomycotina</taxon>
        <taxon>Dothideomycetes</taxon>
        <taxon>Pleosporomycetidae</taxon>
        <taxon>Aulographales</taxon>
        <taxon>Rhizodiscinaceae</taxon>
        <taxon>Rhizodiscina</taxon>
    </lineage>
</organism>
<accession>A0A9P4MB02</accession>
<keyword evidence="1" id="KW-0812">Transmembrane</keyword>
<proteinExistence type="predicted"/>
<reference evidence="2" key="1">
    <citation type="journal article" date="2020" name="Stud. Mycol.">
        <title>101 Dothideomycetes genomes: a test case for predicting lifestyles and emergence of pathogens.</title>
        <authorList>
            <person name="Haridas S."/>
            <person name="Albert R."/>
            <person name="Binder M."/>
            <person name="Bloem J."/>
            <person name="Labutti K."/>
            <person name="Salamov A."/>
            <person name="Andreopoulos B."/>
            <person name="Baker S."/>
            <person name="Barry K."/>
            <person name="Bills G."/>
            <person name="Bluhm B."/>
            <person name="Cannon C."/>
            <person name="Castanera R."/>
            <person name="Culley D."/>
            <person name="Daum C."/>
            <person name="Ezra D."/>
            <person name="Gonzalez J."/>
            <person name="Henrissat B."/>
            <person name="Kuo A."/>
            <person name="Liang C."/>
            <person name="Lipzen A."/>
            <person name="Lutzoni F."/>
            <person name="Magnuson J."/>
            <person name="Mondo S."/>
            <person name="Nolan M."/>
            <person name="Ohm R."/>
            <person name="Pangilinan J."/>
            <person name="Park H.-J."/>
            <person name="Ramirez L."/>
            <person name="Alfaro M."/>
            <person name="Sun H."/>
            <person name="Tritt A."/>
            <person name="Yoshinaga Y."/>
            <person name="Zwiers L.-H."/>
            <person name="Turgeon B."/>
            <person name="Goodwin S."/>
            <person name="Spatafora J."/>
            <person name="Crous P."/>
            <person name="Grigoriev I."/>
        </authorList>
    </citation>
    <scope>NUCLEOTIDE SEQUENCE</scope>
    <source>
        <strain evidence="2">CBS 133067</strain>
    </source>
</reference>
<name>A0A9P4MB02_9PEZI</name>
<feature type="transmembrane region" description="Helical" evidence="1">
    <location>
        <begin position="47"/>
        <end position="68"/>
    </location>
</feature>
<keyword evidence="1" id="KW-0472">Membrane</keyword>
<evidence type="ECO:0000313" key="2">
    <source>
        <dbReference type="EMBL" id="KAF2099234.1"/>
    </source>
</evidence>